<reference evidence="1 2" key="2">
    <citation type="submission" date="2007-11" db="EMBL/GenBank/DDBJ databases">
        <authorList>
            <person name="Fulton L."/>
            <person name="Clifton S."/>
            <person name="Fulton B."/>
            <person name="Xu J."/>
            <person name="Minx P."/>
            <person name="Pepin K.H."/>
            <person name="Johnson M."/>
            <person name="Thiruvilangam P."/>
            <person name="Bhonagiri V."/>
            <person name="Nash W.E."/>
            <person name="Mardis E.R."/>
            <person name="Wilson R.K."/>
        </authorList>
    </citation>
    <scope>NUCLEOTIDE SEQUENCE [LARGE SCALE GENOMIC DNA]</scope>
    <source>
        <strain evidence="1 2">ATCC 43183</strain>
    </source>
</reference>
<accession>B0NPV4</accession>
<dbReference type="Proteomes" id="UP000004713">
    <property type="component" value="Unassembled WGS sequence"/>
</dbReference>
<evidence type="ECO:0000313" key="2">
    <source>
        <dbReference type="Proteomes" id="UP000004713"/>
    </source>
</evidence>
<dbReference type="EMBL" id="ABFZ02000019">
    <property type="protein sequence ID" value="EDS15008.1"/>
    <property type="molecule type" value="Genomic_DNA"/>
</dbReference>
<dbReference type="HOGENOM" id="CLU_3076943_0_0_10"/>
<sequence>MTSLPVHLHPINVIVCDDPKKSNLVAGFVLRCFQHLSNPDLDTRQCTWRHNR</sequence>
<dbReference type="eggNOG" id="ENOG50317RR">
    <property type="taxonomic scope" value="Bacteria"/>
</dbReference>
<organism evidence="1 2">
    <name type="scientific">Bacteroides stercoris ATCC 43183</name>
    <dbReference type="NCBI Taxonomy" id="449673"/>
    <lineage>
        <taxon>Bacteria</taxon>
        <taxon>Pseudomonadati</taxon>
        <taxon>Bacteroidota</taxon>
        <taxon>Bacteroidia</taxon>
        <taxon>Bacteroidales</taxon>
        <taxon>Bacteroidaceae</taxon>
        <taxon>Bacteroides</taxon>
    </lineage>
</organism>
<name>B0NPV4_BACSE</name>
<dbReference type="AlphaFoldDB" id="B0NPV4"/>
<evidence type="ECO:0000313" key="1">
    <source>
        <dbReference type="EMBL" id="EDS15008.1"/>
    </source>
</evidence>
<protein>
    <submittedName>
        <fullName evidence="1">Uncharacterized protein</fullName>
    </submittedName>
</protein>
<reference evidence="1 2" key="1">
    <citation type="submission" date="2007-11" db="EMBL/GenBank/DDBJ databases">
        <title>Draft genome sequence of Bacteroides stercoris(ATCC 43183).</title>
        <authorList>
            <person name="Sudarsanam P."/>
            <person name="Ley R."/>
            <person name="Guruge J."/>
            <person name="Turnbaugh P.J."/>
            <person name="Mahowald M."/>
            <person name="Liep D."/>
            <person name="Gordon J."/>
        </authorList>
    </citation>
    <scope>NUCLEOTIDE SEQUENCE [LARGE SCALE GENOMIC DNA]</scope>
    <source>
        <strain evidence="1 2">ATCC 43183</strain>
    </source>
</reference>
<gene>
    <name evidence="1" type="ORF">BACSTE_01504</name>
</gene>
<proteinExistence type="predicted"/>
<comment type="caution">
    <text evidence="1">The sequence shown here is derived from an EMBL/GenBank/DDBJ whole genome shotgun (WGS) entry which is preliminary data.</text>
</comment>